<feature type="compositionally biased region" description="Low complexity" evidence="1">
    <location>
        <begin position="195"/>
        <end position="204"/>
    </location>
</feature>
<gene>
    <name evidence="2" type="ORF">Prudu_017789</name>
</gene>
<reference evidence="2" key="1">
    <citation type="journal article" date="2019" name="Science">
        <title>Mutation of a bHLH transcription factor allowed almond domestication.</title>
        <authorList>
            <person name="Sanchez-Perez R."/>
            <person name="Pavan S."/>
            <person name="Mazzeo R."/>
            <person name="Moldovan C."/>
            <person name="Aiese Cigliano R."/>
            <person name="Del Cueto J."/>
            <person name="Ricciardi F."/>
            <person name="Lotti C."/>
            <person name="Ricciardi L."/>
            <person name="Dicenta F."/>
            <person name="Lopez-Marques R.L."/>
            <person name="Lindberg Moller B."/>
        </authorList>
    </citation>
    <scope>NUCLEOTIDE SEQUENCE</scope>
</reference>
<evidence type="ECO:0000256" key="1">
    <source>
        <dbReference type="SAM" id="MobiDB-lite"/>
    </source>
</evidence>
<feature type="compositionally biased region" description="Low complexity" evidence="1">
    <location>
        <begin position="248"/>
        <end position="263"/>
    </location>
</feature>
<dbReference type="EMBL" id="AP019302">
    <property type="protein sequence ID" value="BBH06209.1"/>
    <property type="molecule type" value="Genomic_DNA"/>
</dbReference>
<evidence type="ECO:0000313" key="2">
    <source>
        <dbReference type="EMBL" id="BBH06209.1"/>
    </source>
</evidence>
<dbReference type="PANTHER" id="PTHR33356:SF5">
    <property type="entry name" value="TIP41-LIKE PROTEIN"/>
    <property type="match status" value="1"/>
</dbReference>
<sequence length="411" mass="43517">MSDMLDDPAFWLPTQILDDDDLPAMDLGSKTNSKTHHKSFGLGFDVDASKALFPFDFPYGGYGAFGVSSDLSSPVESVVGSSETESDEEDYLAELTRQMARSTFEKELKHSDAAFGSDNSKSWVVSGSPQSTLCPAGSGCGCGLGSSRGSPNAHSPPATWDLLHAAAGEVAKMHIDHSRGFLGPPRKPSPPVPAAPLSSNPNNPDVGFYFHQQSLSHKHLQATQAAANVEGTELWGLGSAASIPTAAGSVPGSGSGSVSPNGPEQSEKQRSQQSASGFVAICMASSATSQQQQQYQKNGSGMRAVFLGTQNAGAKRECAGTGVFLPRQIGTQSETRKKTGCSTVLVPARVVQALKLNIDDMCAPQQPHLQRRFNASYNPEYDIALRLRSNNGAISQQRRNVIRPQPPQVVG</sequence>
<feature type="region of interest" description="Disordered" evidence="1">
    <location>
        <begin position="178"/>
        <end position="209"/>
    </location>
</feature>
<dbReference type="AlphaFoldDB" id="A0A4Y1RPR3"/>
<protein>
    <submittedName>
        <fullName evidence="2">Uncharacterized protein</fullName>
    </submittedName>
</protein>
<name>A0A4Y1RPR3_PRUDU</name>
<dbReference type="PANTHER" id="PTHR33356">
    <property type="entry name" value="TIP41-LIKE PROTEIN"/>
    <property type="match status" value="1"/>
</dbReference>
<proteinExistence type="predicted"/>
<feature type="region of interest" description="Disordered" evidence="1">
    <location>
        <begin position="246"/>
        <end position="274"/>
    </location>
</feature>
<accession>A0A4Y1RPR3</accession>
<organism evidence="2">
    <name type="scientific">Prunus dulcis</name>
    <name type="common">Almond</name>
    <name type="synonym">Amygdalus dulcis</name>
    <dbReference type="NCBI Taxonomy" id="3755"/>
    <lineage>
        <taxon>Eukaryota</taxon>
        <taxon>Viridiplantae</taxon>
        <taxon>Streptophyta</taxon>
        <taxon>Embryophyta</taxon>
        <taxon>Tracheophyta</taxon>
        <taxon>Spermatophyta</taxon>
        <taxon>Magnoliopsida</taxon>
        <taxon>eudicotyledons</taxon>
        <taxon>Gunneridae</taxon>
        <taxon>Pentapetalae</taxon>
        <taxon>rosids</taxon>
        <taxon>fabids</taxon>
        <taxon>Rosales</taxon>
        <taxon>Rosaceae</taxon>
        <taxon>Amygdaloideae</taxon>
        <taxon>Amygdaleae</taxon>
        <taxon>Prunus</taxon>
    </lineage>
</organism>
<feature type="compositionally biased region" description="Pro residues" evidence="1">
    <location>
        <begin position="185"/>
        <end position="194"/>
    </location>
</feature>